<evidence type="ECO:0000256" key="4">
    <source>
        <dbReference type="SAM" id="MobiDB-lite"/>
    </source>
</evidence>
<evidence type="ECO:0000256" key="3">
    <source>
        <dbReference type="ARBA" id="ARBA00022737"/>
    </source>
</evidence>
<keyword evidence="2" id="KW-0433">Leucine-rich repeat</keyword>
<proteinExistence type="predicted"/>
<accession>A0A5M8PLU8</accession>
<dbReference type="Proteomes" id="UP000324767">
    <property type="component" value="Unassembled WGS sequence"/>
</dbReference>
<gene>
    <name evidence="5" type="ORF">FRX48_06495</name>
</gene>
<organism evidence="5 6">
    <name type="scientific">Lasallia pustulata</name>
    <dbReference type="NCBI Taxonomy" id="136370"/>
    <lineage>
        <taxon>Eukaryota</taxon>
        <taxon>Fungi</taxon>
        <taxon>Dikarya</taxon>
        <taxon>Ascomycota</taxon>
        <taxon>Pezizomycotina</taxon>
        <taxon>Lecanoromycetes</taxon>
        <taxon>OSLEUM clade</taxon>
        <taxon>Umbilicariomycetidae</taxon>
        <taxon>Umbilicariales</taxon>
        <taxon>Umbilicariaceae</taxon>
        <taxon>Lasallia</taxon>
    </lineage>
</organism>
<dbReference type="AlphaFoldDB" id="A0A5M8PLU8"/>
<dbReference type="GO" id="GO:0031267">
    <property type="term" value="F:small GTPase binding"/>
    <property type="evidence" value="ECO:0007669"/>
    <property type="project" value="TreeGrafter"/>
</dbReference>
<dbReference type="GO" id="GO:0048471">
    <property type="term" value="C:perinuclear region of cytoplasm"/>
    <property type="evidence" value="ECO:0007669"/>
    <property type="project" value="TreeGrafter"/>
</dbReference>
<dbReference type="OrthoDB" id="184583at2759"/>
<dbReference type="PANTHER" id="PTHR24113:SF12">
    <property type="entry name" value="RAN GTPASE-ACTIVATING PROTEIN 1"/>
    <property type="match status" value="1"/>
</dbReference>
<feature type="region of interest" description="Disordered" evidence="4">
    <location>
        <begin position="161"/>
        <end position="240"/>
    </location>
</feature>
<dbReference type="InterPro" id="IPR001611">
    <property type="entry name" value="Leu-rich_rpt"/>
</dbReference>
<evidence type="ECO:0000313" key="5">
    <source>
        <dbReference type="EMBL" id="KAA6409882.1"/>
    </source>
</evidence>
<name>A0A5M8PLU8_9LECA</name>
<dbReference type="Pfam" id="PF13516">
    <property type="entry name" value="LRR_6"/>
    <property type="match status" value="1"/>
</dbReference>
<feature type="compositionally biased region" description="Acidic residues" evidence="4">
    <location>
        <begin position="162"/>
        <end position="199"/>
    </location>
</feature>
<dbReference type="GO" id="GO:0006913">
    <property type="term" value="P:nucleocytoplasmic transport"/>
    <property type="evidence" value="ECO:0007669"/>
    <property type="project" value="TreeGrafter"/>
</dbReference>
<dbReference type="SMART" id="SM00368">
    <property type="entry name" value="LRR_RI"/>
    <property type="match status" value="4"/>
</dbReference>
<dbReference type="GO" id="GO:0005829">
    <property type="term" value="C:cytosol"/>
    <property type="evidence" value="ECO:0007669"/>
    <property type="project" value="TreeGrafter"/>
</dbReference>
<reference evidence="5 6" key="1">
    <citation type="submission" date="2019-09" db="EMBL/GenBank/DDBJ databases">
        <title>The hologenome of the rock-dwelling lichen Lasallia pustulata.</title>
        <authorList>
            <person name="Greshake Tzovaras B."/>
            <person name="Segers F."/>
            <person name="Bicker A."/>
            <person name="Dal Grande F."/>
            <person name="Otte J."/>
            <person name="Hankeln T."/>
            <person name="Schmitt I."/>
            <person name="Ebersberger I."/>
        </authorList>
    </citation>
    <scope>NUCLEOTIDE SEQUENCE [LARGE SCALE GENOMIC DNA]</scope>
    <source>
        <strain evidence="5">A1-1</strain>
    </source>
</reference>
<dbReference type="EMBL" id="VXIT01000010">
    <property type="protein sequence ID" value="KAA6409882.1"/>
    <property type="molecule type" value="Genomic_DNA"/>
</dbReference>
<dbReference type="GO" id="GO:0005096">
    <property type="term" value="F:GTPase activator activity"/>
    <property type="evidence" value="ECO:0007669"/>
    <property type="project" value="UniProtKB-KW"/>
</dbReference>
<dbReference type="InterPro" id="IPR032675">
    <property type="entry name" value="LRR_dom_sf"/>
</dbReference>
<comment type="caution">
    <text evidence="5">The sequence shown here is derived from an EMBL/GenBank/DDBJ whole genome shotgun (WGS) entry which is preliminary data.</text>
</comment>
<dbReference type="Gene3D" id="3.80.10.10">
    <property type="entry name" value="Ribonuclease Inhibitor"/>
    <property type="match status" value="1"/>
</dbReference>
<protein>
    <submittedName>
        <fullName evidence="5">Ran GTPase-activating 1</fullName>
    </submittedName>
</protein>
<evidence type="ECO:0000256" key="1">
    <source>
        <dbReference type="ARBA" id="ARBA00022468"/>
    </source>
</evidence>
<dbReference type="GO" id="GO:0005634">
    <property type="term" value="C:nucleus"/>
    <property type="evidence" value="ECO:0007669"/>
    <property type="project" value="TreeGrafter"/>
</dbReference>
<keyword evidence="3" id="KW-0677">Repeat</keyword>
<dbReference type="PANTHER" id="PTHR24113">
    <property type="entry name" value="RAN GTPASE-ACTIVATING PROTEIN 1"/>
    <property type="match status" value="1"/>
</dbReference>
<evidence type="ECO:0000313" key="6">
    <source>
        <dbReference type="Proteomes" id="UP000324767"/>
    </source>
</evidence>
<dbReference type="InterPro" id="IPR027038">
    <property type="entry name" value="RanGap"/>
</dbReference>
<sequence>MAAWAGVFRKHRGVKVVRMVQNGIRQDGVMVLLRQGLAGCEGLRVLDLQDNTFTVTGARALAEVVGGWSELRELGLGDCYLGARGGVLVAEALGKGQNKVLEVLRLQYNEFDAKSVKAFLVAAERGLEGLRRVELNGNKFSEDDEGVEGLRVLLDERKVEGEEGGLDELSDLEEESDEGEDEEDEEDKEEKDDEEDEEGTREQKAEGILKQADQEESANVSQKKDEDVDDLAAQLDKTEL</sequence>
<dbReference type="SUPFAM" id="SSF52047">
    <property type="entry name" value="RNI-like"/>
    <property type="match status" value="1"/>
</dbReference>
<keyword evidence="1" id="KW-0343">GTPase activation</keyword>
<evidence type="ECO:0000256" key="2">
    <source>
        <dbReference type="ARBA" id="ARBA00022614"/>
    </source>
</evidence>